<evidence type="ECO:0000259" key="4">
    <source>
        <dbReference type="Pfam" id="PF14490"/>
    </source>
</evidence>
<reference evidence="7" key="1">
    <citation type="submission" date="2019-01" db="EMBL/GenBank/DDBJ databases">
        <authorList>
            <consortium name="Genoscope - CEA"/>
            <person name="William W."/>
        </authorList>
    </citation>
    <scope>NUCLEOTIDE SEQUENCE</scope>
    <source>
        <strain evidence="7">CR-1</strain>
    </source>
</reference>
<dbReference type="GO" id="GO:0017116">
    <property type="term" value="F:single-stranded DNA helicase activity"/>
    <property type="evidence" value="ECO:0007669"/>
    <property type="project" value="TreeGrafter"/>
</dbReference>
<dbReference type="EC" id="3.6.4.12" evidence="7"/>
<dbReference type="GO" id="GO:0003677">
    <property type="term" value="F:DNA binding"/>
    <property type="evidence" value="ECO:0007669"/>
    <property type="project" value="InterPro"/>
</dbReference>
<evidence type="ECO:0000313" key="7">
    <source>
        <dbReference type="EMBL" id="VEN75355.1"/>
    </source>
</evidence>
<dbReference type="Pfam" id="PF13604">
    <property type="entry name" value="AAA_30"/>
    <property type="match status" value="1"/>
</dbReference>
<dbReference type="InterPro" id="IPR027417">
    <property type="entry name" value="P-loop_NTPase"/>
</dbReference>
<evidence type="ECO:0000256" key="1">
    <source>
        <dbReference type="ARBA" id="ARBA00022741"/>
    </source>
</evidence>
<dbReference type="Pfam" id="PF18335">
    <property type="entry name" value="SH3_13"/>
    <property type="match status" value="1"/>
</dbReference>
<feature type="domain" description="ATP-dependent RecD2 DNA helicase-like helix-hairpin-helix" evidence="4">
    <location>
        <begin position="156"/>
        <end position="246"/>
    </location>
</feature>
<dbReference type="EMBL" id="CAACVI010000051">
    <property type="protein sequence ID" value="VEN75355.1"/>
    <property type="molecule type" value="Genomic_DNA"/>
</dbReference>
<dbReference type="InterPro" id="IPR010994">
    <property type="entry name" value="RuvA_2-like"/>
</dbReference>
<dbReference type="GO" id="GO:0009338">
    <property type="term" value="C:exodeoxyribonuclease V complex"/>
    <property type="evidence" value="ECO:0007669"/>
    <property type="project" value="TreeGrafter"/>
</dbReference>
<feature type="domain" description="ATP-dependent RecD2 DNA helicase SH3" evidence="5">
    <location>
        <begin position="678"/>
        <end position="742"/>
    </location>
</feature>
<dbReference type="InterPro" id="IPR041451">
    <property type="entry name" value="RecD2_SH13"/>
</dbReference>
<dbReference type="GO" id="GO:0043139">
    <property type="term" value="F:5'-3' DNA helicase activity"/>
    <property type="evidence" value="ECO:0007669"/>
    <property type="project" value="InterPro"/>
</dbReference>
<dbReference type="Gene3D" id="2.30.30.940">
    <property type="match status" value="1"/>
</dbReference>
<name>A0A484HLP1_9BACT</name>
<dbReference type="Pfam" id="PF23139">
    <property type="entry name" value="OB_YrrC"/>
    <property type="match status" value="1"/>
</dbReference>
<dbReference type="Pfam" id="PF14520">
    <property type="entry name" value="HHH_5"/>
    <property type="match status" value="1"/>
</dbReference>
<accession>A0A484HLP1</accession>
<dbReference type="SUPFAM" id="SSF47781">
    <property type="entry name" value="RuvA domain 2-like"/>
    <property type="match status" value="1"/>
</dbReference>
<feature type="domain" description="ATP-dependent RecD2 DNA helicase OB-fold" evidence="6">
    <location>
        <begin position="17"/>
        <end position="91"/>
    </location>
</feature>
<protein>
    <submittedName>
        <fullName evidence="7">ATP-dependent RecD-like DNA helicase</fullName>
        <ecNumber evidence="7">3.6.4.12</ecNumber>
    </submittedName>
</protein>
<dbReference type="Pfam" id="PF13538">
    <property type="entry name" value="UvrD_C_2"/>
    <property type="match status" value="1"/>
</dbReference>
<evidence type="ECO:0000259" key="6">
    <source>
        <dbReference type="Pfam" id="PF23139"/>
    </source>
</evidence>
<evidence type="ECO:0000256" key="2">
    <source>
        <dbReference type="ARBA" id="ARBA00022840"/>
    </source>
</evidence>
<dbReference type="SUPFAM" id="SSF52540">
    <property type="entry name" value="P-loop containing nucleoside triphosphate hydrolases"/>
    <property type="match status" value="2"/>
</dbReference>
<dbReference type="PANTHER" id="PTHR43788:SF6">
    <property type="entry name" value="DNA HELICASE B"/>
    <property type="match status" value="1"/>
</dbReference>
<dbReference type="InterPro" id="IPR055446">
    <property type="entry name" value="RecD2_N_OB"/>
</dbReference>
<dbReference type="InterPro" id="IPR029493">
    <property type="entry name" value="RecD2-like_HHH"/>
</dbReference>
<organism evidence="7">
    <name type="scientific">uncultured Desulfobacteraceae bacterium</name>
    <dbReference type="NCBI Taxonomy" id="218296"/>
    <lineage>
        <taxon>Bacteria</taxon>
        <taxon>Pseudomonadati</taxon>
        <taxon>Thermodesulfobacteriota</taxon>
        <taxon>Desulfobacteria</taxon>
        <taxon>Desulfobacterales</taxon>
        <taxon>Desulfobacteraceae</taxon>
        <taxon>environmental samples</taxon>
    </lineage>
</organism>
<dbReference type="AlphaFoldDB" id="A0A484HLP1"/>
<feature type="domain" description="UvrD-like helicase C-terminal" evidence="3">
    <location>
        <begin position="761"/>
        <end position="808"/>
    </location>
</feature>
<dbReference type="Gene3D" id="1.10.150.20">
    <property type="entry name" value="5' to 3' exonuclease, C-terminal subdomain"/>
    <property type="match status" value="1"/>
</dbReference>
<dbReference type="CDD" id="cd18809">
    <property type="entry name" value="SF1_C_RecD"/>
    <property type="match status" value="1"/>
</dbReference>
<dbReference type="GO" id="GO:0005524">
    <property type="term" value="F:ATP binding"/>
    <property type="evidence" value="ECO:0007669"/>
    <property type="project" value="UniProtKB-KW"/>
</dbReference>
<keyword evidence="2" id="KW-0067">ATP-binding</keyword>
<dbReference type="GO" id="GO:0006310">
    <property type="term" value="P:DNA recombination"/>
    <property type="evidence" value="ECO:0007669"/>
    <property type="project" value="InterPro"/>
</dbReference>
<dbReference type="InterPro" id="IPR027785">
    <property type="entry name" value="UvrD-like_helicase_C"/>
</dbReference>
<gene>
    <name evidence="7" type="primary">recD</name>
    <name evidence="7" type="ORF">EPICR_80047</name>
</gene>
<evidence type="ECO:0000259" key="5">
    <source>
        <dbReference type="Pfam" id="PF18335"/>
    </source>
</evidence>
<dbReference type="InterPro" id="IPR050534">
    <property type="entry name" value="Coronavir_polyprotein_1ab"/>
</dbReference>
<evidence type="ECO:0000259" key="3">
    <source>
        <dbReference type="Pfam" id="PF13538"/>
    </source>
</evidence>
<dbReference type="CDD" id="cd17933">
    <property type="entry name" value="DEXSc_RecD-like"/>
    <property type="match status" value="1"/>
</dbReference>
<dbReference type="Pfam" id="PF14490">
    <property type="entry name" value="HHH_RecD2"/>
    <property type="match status" value="1"/>
</dbReference>
<dbReference type="PANTHER" id="PTHR43788">
    <property type="entry name" value="DNA2/NAM7 HELICASE FAMILY MEMBER"/>
    <property type="match status" value="1"/>
</dbReference>
<keyword evidence="7" id="KW-0347">Helicase</keyword>
<keyword evidence="7" id="KW-0378">Hydrolase</keyword>
<dbReference type="Gene3D" id="1.10.10.2220">
    <property type="match status" value="1"/>
</dbReference>
<dbReference type="GO" id="GO:0016787">
    <property type="term" value="F:hydrolase activity"/>
    <property type="evidence" value="ECO:0007669"/>
    <property type="project" value="UniProtKB-KW"/>
</dbReference>
<dbReference type="HAMAP" id="MF_01488">
    <property type="entry name" value="RecD2"/>
    <property type="match status" value="1"/>
</dbReference>
<dbReference type="InterPro" id="IPR006345">
    <property type="entry name" value="RecD2"/>
</dbReference>
<keyword evidence="1" id="KW-0547">Nucleotide-binding</keyword>
<sequence length="845" mass="94337">MPTIPFTSPSREAPVVESMKGIVERVTYHNPENGWSALRVSPLGEPHRLETVIIHQTRAFPGATMEFSGSWTTHPKFGRQFKASNAVEKKPATAAALEKYLGSGLIKGVGPKTAKKIVGHFKDRALDVFETDIKRLTEVPGIAEKKLAMISGAWAEHRAVRDVIMFLQSHGVSALFAVRVYREYRDDAVEIVSRDPYRLARDIYGIGFFSADQIALSLGFGEKSPERIAAAIRHVLSAARDRGHCYLTVSQTREEVRGLLRLEPGDTSTDERVLGLIDRMRETREIMTREKTLEDGAGALLCYARSLYFDERTVAEKILSMARARPVEQPDMARVEVWLEKHRRMTGVALSDEQTRALKKILGEKISVLTGGPGCGKTTLTRVLVRLLEAMGLKVLLAAPTGRAAQRMMDVIGKEAKTIHRLLEWKGAGFVRNEERPLEADFIVADECSMLDISLAACLLKAFPKNAQALLIGDADQLPSVGAGNVLKDIMASGVVPCHRLKKIFRQARQSLIVRHAHEINQGRIPKIDSPFENPGLWEQGDDCLFIDSDEATREQLAFIARVKKIAEQRREDTADGGADPYEFRIDDPASPWETEMTIPDKFRHVDLQELARAENGVRELCAVLKQVHPWSSLRYGLSAARTIVKLYVDWIPKYLGPGRETQVLTPMTRGSLGSVNLNRLLQESANPPGPGKKQLVFGDKILREGDRVIHRRNNYDLGVFNGDIGVIREVDPQNASCRVSFFPDSRQARYSRENLPELDLAYAITIHKSQGSEFDAVITPVFTQHFKMLFRNLIYTALTRGKKLAVLTGSRRALAMAVKNRDAAVRQTCLKSLLEKGESETPRE</sequence>
<proteinExistence type="inferred from homology"/>
<dbReference type="Gene3D" id="3.40.50.300">
    <property type="entry name" value="P-loop containing nucleotide triphosphate hydrolases"/>
    <property type="match status" value="2"/>
</dbReference>